<dbReference type="InterPro" id="IPR021858">
    <property type="entry name" value="Fun_TF"/>
</dbReference>
<keyword evidence="3" id="KW-1185">Reference proteome</keyword>
<feature type="compositionally biased region" description="Basic and acidic residues" evidence="1">
    <location>
        <begin position="73"/>
        <end position="82"/>
    </location>
</feature>
<dbReference type="PANTHER" id="PTHR37540:SF5">
    <property type="entry name" value="TRANSCRIPTION FACTOR DOMAIN-CONTAINING PROTEIN"/>
    <property type="match status" value="1"/>
</dbReference>
<dbReference type="Proteomes" id="UP000799776">
    <property type="component" value="Unassembled WGS sequence"/>
</dbReference>
<feature type="region of interest" description="Disordered" evidence="1">
    <location>
        <begin position="53"/>
        <end position="82"/>
    </location>
</feature>
<proteinExistence type="predicted"/>
<feature type="region of interest" description="Disordered" evidence="1">
    <location>
        <begin position="118"/>
        <end position="137"/>
    </location>
</feature>
<protein>
    <recommendedName>
        <fullName evidence="4">Tachykinin family protein</fullName>
    </recommendedName>
</protein>
<reference evidence="2" key="1">
    <citation type="journal article" date="2020" name="Stud. Mycol.">
        <title>101 Dothideomycetes genomes: a test case for predicting lifestyles and emergence of pathogens.</title>
        <authorList>
            <person name="Haridas S."/>
            <person name="Albert R."/>
            <person name="Binder M."/>
            <person name="Bloem J."/>
            <person name="Labutti K."/>
            <person name="Salamov A."/>
            <person name="Andreopoulos B."/>
            <person name="Baker S."/>
            <person name="Barry K."/>
            <person name="Bills G."/>
            <person name="Bluhm B."/>
            <person name="Cannon C."/>
            <person name="Castanera R."/>
            <person name="Culley D."/>
            <person name="Daum C."/>
            <person name="Ezra D."/>
            <person name="Gonzalez J."/>
            <person name="Henrissat B."/>
            <person name="Kuo A."/>
            <person name="Liang C."/>
            <person name="Lipzen A."/>
            <person name="Lutzoni F."/>
            <person name="Magnuson J."/>
            <person name="Mondo S."/>
            <person name="Nolan M."/>
            <person name="Ohm R."/>
            <person name="Pangilinan J."/>
            <person name="Park H.-J."/>
            <person name="Ramirez L."/>
            <person name="Alfaro M."/>
            <person name="Sun H."/>
            <person name="Tritt A."/>
            <person name="Yoshinaga Y."/>
            <person name="Zwiers L.-H."/>
            <person name="Turgeon B."/>
            <person name="Goodwin S."/>
            <person name="Spatafora J."/>
            <person name="Crous P."/>
            <person name="Grigoriev I."/>
        </authorList>
    </citation>
    <scope>NUCLEOTIDE SEQUENCE</scope>
    <source>
        <strain evidence="2">CBS 121410</strain>
    </source>
</reference>
<sequence>MTTNTMATPNVRDVSAPASNKVDFQFLTTSNPGEFKNARFLKQIRSHAMLHYRNKEQHPDVNAKTQLPSRPKQIRDKDEDEKIEKNIRQPKLKDGRNAGKQIKFVAQKPGNTKFKVTRKKKAVPGAGEQHKSVKKSSMKMVLSESGWKAYSVVQSTNALFGSNAPQFLPSELLSKKLPKTHLSKQGSGDDEMSCMPQFTDPKVNIWDLKRRFDVAFVNEVMRTLWFPAMEGCRHAFLSTACIKSTYADVLDGMVNESPLTMTIKAEVIRLINESMARPETQANDGMLITIAQLMCSEIVQGDERVLHIHEKGLERIVQQRGSLDEVGAQGLISCIVTAMVFISGSLRESQPPSSFLDYLYHDTPVKVSTRLPESPIYCPRRDFYTINNLCSAPTLRILRDMRDLTAVFLSGVDLEVPCADFVNANITDLSATKHDRQSLQVRIWNVYKNTWTLPTAADWRSNPRDWVHESCRLTALLYPYALLNRLPFSVAARQLEGAPMPPIVEGSDFGAAHPYAAHPSVAIHTALQHTDLRDCWGDMIGVLLWITLVGATAARQTPSALAASKAMIKPGTAGHPNSYDAYRRREFAFARKSLAMIALRCIVRLGFERSSSVLAAQRTFLKVQERLVQK</sequence>
<accession>A0A9P4HQ88</accession>
<dbReference type="Pfam" id="PF11951">
    <property type="entry name" value="Fungal_trans_2"/>
    <property type="match status" value="1"/>
</dbReference>
<name>A0A9P4HQ88_9PEZI</name>
<evidence type="ECO:0000256" key="1">
    <source>
        <dbReference type="SAM" id="MobiDB-lite"/>
    </source>
</evidence>
<comment type="caution">
    <text evidence="2">The sequence shown here is derived from an EMBL/GenBank/DDBJ whole genome shotgun (WGS) entry which is preliminary data.</text>
</comment>
<evidence type="ECO:0000313" key="3">
    <source>
        <dbReference type="Proteomes" id="UP000799776"/>
    </source>
</evidence>
<dbReference type="PANTHER" id="PTHR37540">
    <property type="entry name" value="TRANSCRIPTION FACTOR (ACR-2), PUTATIVE-RELATED-RELATED"/>
    <property type="match status" value="1"/>
</dbReference>
<dbReference type="OrthoDB" id="415825at2759"/>
<evidence type="ECO:0000313" key="2">
    <source>
        <dbReference type="EMBL" id="KAF2085885.1"/>
    </source>
</evidence>
<dbReference type="AlphaFoldDB" id="A0A9P4HQ88"/>
<gene>
    <name evidence="2" type="ORF">K490DRAFT_58226</name>
</gene>
<dbReference type="EMBL" id="ML978727">
    <property type="protein sequence ID" value="KAF2085885.1"/>
    <property type="molecule type" value="Genomic_DNA"/>
</dbReference>
<organism evidence="2 3">
    <name type="scientific">Saccharata proteae CBS 121410</name>
    <dbReference type="NCBI Taxonomy" id="1314787"/>
    <lineage>
        <taxon>Eukaryota</taxon>
        <taxon>Fungi</taxon>
        <taxon>Dikarya</taxon>
        <taxon>Ascomycota</taxon>
        <taxon>Pezizomycotina</taxon>
        <taxon>Dothideomycetes</taxon>
        <taxon>Dothideomycetes incertae sedis</taxon>
        <taxon>Botryosphaeriales</taxon>
        <taxon>Saccharataceae</taxon>
        <taxon>Saccharata</taxon>
    </lineage>
</organism>
<evidence type="ECO:0008006" key="4">
    <source>
        <dbReference type="Google" id="ProtNLM"/>
    </source>
</evidence>